<proteinExistence type="predicted"/>
<gene>
    <name evidence="2" type="ORF">SAMN05216377_1405</name>
</gene>
<protein>
    <submittedName>
        <fullName evidence="2">Uncharacterized protein</fullName>
    </submittedName>
</protein>
<organism evidence="2 3">
    <name type="scientific">Pseudonocardia oroxyli</name>
    <dbReference type="NCBI Taxonomy" id="366584"/>
    <lineage>
        <taxon>Bacteria</taxon>
        <taxon>Bacillati</taxon>
        <taxon>Actinomycetota</taxon>
        <taxon>Actinomycetes</taxon>
        <taxon>Pseudonocardiales</taxon>
        <taxon>Pseudonocardiaceae</taxon>
        <taxon>Pseudonocardia</taxon>
    </lineage>
</organism>
<accession>A0A1G8ENM3</accession>
<evidence type="ECO:0000256" key="1">
    <source>
        <dbReference type="SAM" id="MobiDB-lite"/>
    </source>
</evidence>
<feature type="region of interest" description="Disordered" evidence="1">
    <location>
        <begin position="406"/>
        <end position="425"/>
    </location>
</feature>
<reference evidence="2 3" key="1">
    <citation type="submission" date="2016-10" db="EMBL/GenBank/DDBJ databases">
        <authorList>
            <person name="de Groot N.N."/>
        </authorList>
    </citation>
    <scope>NUCLEOTIDE SEQUENCE [LARGE SCALE GENOMIC DNA]</scope>
    <source>
        <strain evidence="2 3">CGMCC 4.3143</strain>
    </source>
</reference>
<dbReference type="AlphaFoldDB" id="A0A1G8ENM3"/>
<dbReference type="STRING" id="366584.SAMN05216377_1405"/>
<dbReference type="Proteomes" id="UP000198967">
    <property type="component" value="Unassembled WGS sequence"/>
</dbReference>
<sequence length="686" mass="73838">MTCAVADELAALAAGGVPLSLDAIATHLDDVVREAPGVAAGPMAPLLAEAVCETEPGPGRDRVVGALVTGLSKQTSVLHLSETVEKLLSGGALMSSHGSALLDSLLHDLSATITPAPILAATRVEFAVRLAIGRFVSPYRVWELLDQLVVLDAPEDFAELLPRTIGAALDIWSGEPMAASSLRRILDELAQLDGPRHDAAYEIGCDCLRAALSASDLDEVTRYLLDARRQLATSTVDEARADAECLMAACDAVLGFARHDAAGVTDATRRLGRVLEQRAAWELRVHQPSWSAPRRSAEFAWQELLLVLDASSRALGDSVWMSPWEALDSVLSAYRAVRTTEPVGVAGGGGLAVLVAPSIENAFLREERILRILERAVERPEEHFGASVFDQPTAIALLAQIRSRRTTASQTPDGAVPNDAKPPDPERVLRLAPSLVDAMGLEKATTLTAALDDEQLSSIGGLAQRADDSRHESDDPVVEPLIDTLIQQLSGHPEFAGHVRTTFIATVRQAVLFLRARLDLTSSSLLGPKADDGGPTFDYRRRPRQDQRVAIESDLQRDFHAWLLAGPLYNCVNAEPTDLALGRGDLILRFGSTRYLAEIKKEDGDASRDHIESTYLVQATEYGNTNAPFGLLLVLDLTDKTSSRGTRRLDELVWVAPHTPTGGTTDRLVVIGVLPGNRVSPSAYSR</sequence>
<dbReference type="OrthoDB" id="9146026at2"/>
<name>A0A1G8ENM3_PSEOR</name>
<evidence type="ECO:0000313" key="2">
    <source>
        <dbReference type="EMBL" id="SDH71471.1"/>
    </source>
</evidence>
<keyword evidence="3" id="KW-1185">Reference proteome</keyword>
<dbReference type="EMBL" id="FNBE01000040">
    <property type="protein sequence ID" value="SDH71471.1"/>
    <property type="molecule type" value="Genomic_DNA"/>
</dbReference>
<dbReference type="RefSeq" id="WP_093089885.1">
    <property type="nucleotide sequence ID" value="NZ_FNBE01000040.1"/>
</dbReference>
<evidence type="ECO:0000313" key="3">
    <source>
        <dbReference type="Proteomes" id="UP000198967"/>
    </source>
</evidence>